<evidence type="ECO:0000256" key="2">
    <source>
        <dbReference type="ARBA" id="ARBA00004370"/>
    </source>
</evidence>
<dbReference type="InterPro" id="IPR005467">
    <property type="entry name" value="His_kinase_dom"/>
</dbReference>
<dbReference type="InterPro" id="IPR050980">
    <property type="entry name" value="2C_sensor_his_kinase"/>
</dbReference>
<evidence type="ECO:0000259" key="10">
    <source>
        <dbReference type="PROSITE" id="PS50109"/>
    </source>
</evidence>
<evidence type="ECO:0000256" key="3">
    <source>
        <dbReference type="ARBA" id="ARBA00012438"/>
    </source>
</evidence>
<accession>A0A8J2YZ11</accession>
<sequence>MNRPILPLPPLARSLSARLFVLTVAFVMLSEVLIFVPSLAHFRMSYLEDKLAAGTLALLALEATPDNMVSQELADQLLHNVGAFSAMPEDMGRLSSSKLKGVLALEMPPEVQRVVDLRAESPIDQMRAALMVLFRRGDRVMMVIGQSPHEPDIALDVTLPERPLREAMIAFARNLFQISLIISAMTAALLYVTLQWLLVRPMRQLSENMIAFRMDPEDASRVIRPGRRRDEIGVAQRELAHMQEAVRRAIGQHARLAALGTAVTKVNHDLRNMLSTALVVSDRIAETGTPEIRRMAPALVNAIERATKLCTGTLAYTREGAPPLTLVRFPLSPLIEEVAAALPERDGQPFAIEDETHGAVVGADRDQLYRLLLNLVRNAAESGAEHVRFQVAPGAVRGIAIDIADDGPGLAPKARENLFKPFAGSARPGGTGLGLAIGREIARAHGGDLMLVESAGTGTMFRLTLPQGSVEGAAVSEFAG</sequence>
<evidence type="ECO:0000256" key="7">
    <source>
        <dbReference type="ARBA" id="ARBA00022777"/>
    </source>
</evidence>
<keyword evidence="4" id="KW-0597">Phosphoprotein</keyword>
<dbReference type="RefSeq" id="WP_189050051.1">
    <property type="nucleotide sequence ID" value="NZ_BMJQ01000012.1"/>
</dbReference>
<feature type="domain" description="Histidine kinase" evidence="10">
    <location>
        <begin position="265"/>
        <end position="469"/>
    </location>
</feature>
<dbReference type="InterPro" id="IPR003594">
    <property type="entry name" value="HATPase_dom"/>
</dbReference>
<dbReference type="InterPro" id="IPR036890">
    <property type="entry name" value="HATPase_C_sf"/>
</dbReference>
<reference evidence="12" key="1">
    <citation type="journal article" date="2014" name="Int. J. Syst. Evol. Microbiol.">
        <title>Complete genome sequence of Corynebacterium casei LMG S-19264T (=DSM 44701T), isolated from a smear-ripened cheese.</title>
        <authorList>
            <consortium name="US DOE Joint Genome Institute (JGI-PGF)"/>
            <person name="Walter F."/>
            <person name="Albersmeier A."/>
            <person name="Kalinowski J."/>
            <person name="Ruckert C."/>
        </authorList>
    </citation>
    <scope>NUCLEOTIDE SEQUENCE</scope>
    <source>
        <strain evidence="12">CGMCC 1.15725</strain>
    </source>
</reference>
<dbReference type="GO" id="GO:0007165">
    <property type="term" value="P:signal transduction"/>
    <property type="evidence" value="ECO:0007669"/>
    <property type="project" value="InterPro"/>
</dbReference>
<keyword evidence="9" id="KW-0812">Transmembrane</keyword>
<dbReference type="PROSITE" id="PS50885">
    <property type="entry name" value="HAMP"/>
    <property type="match status" value="1"/>
</dbReference>
<keyword evidence="9" id="KW-1133">Transmembrane helix</keyword>
<evidence type="ECO:0000256" key="4">
    <source>
        <dbReference type="ARBA" id="ARBA00022553"/>
    </source>
</evidence>
<dbReference type="EMBL" id="BMJQ01000012">
    <property type="protein sequence ID" value="GGF34185.1"/>
    <property type="molecule type" value="Genomic_DNA"/>
</dbReference>
<keyword evidence="8" id="KW-0067">ATP-binding</keyword>
<evidence type="ECO:0000256" key="8">
    <source>
        <dbReference type="ARBA" id="ARBA00022840"/>
    </source>
</evidence>
<evidence type="ECO:0000313" key="12">
    <source>
        <dbReference type="EMBL" id="GGF34185.1"/>
    </source>
</evidence>
<feature type="transmembrane region" description="Helical" evidence="9">
    <location>
        <begin position="20"/>
        <end position="40"/>
    </location>
</feature>
<keyword evidence="9" id="KW-0472">Membrane</keyword>
<proteinExistence type="predicted"/>
<dbReference type="GO" id="GO:0016020">
    <property type="term" value="C:membrane"/>
    <property type="evidence" value="ECO:0007669"/>
    <property type="project" value="UniProtKB-SubCell"/>
</dbReference>
<keyword evidence="7" id="KW-0418">Kinase</keyword>
<comment type="subcellular location">
    <subcellularLocation>
        <location evidence="2">Membrane</location>
    </subcellularLocation>
</comment>
<keyword evidence="13" id="KW-1185">Reference proteome</keyword>
<dbReference type="PANTHER" id="PTHR44936">
    <property type="entry name" value="SENSOR PROTEIN CREC"/>
    <property type="match status" value="1"/>
</dbReference>
<dbReference type="Gene3D" id="1.10.287.130">
    <property type="match status" value="1"/>
</dbReference>
<evidence type="ECO:0000313" key="13">
    <source>
        <dbReference type="Proteomes" id="UP000646365"/>
    </source>
</evidence>
<feature type="domain" description="HAMP" evidence="11">
    <location>
        <begin position="196"/>
        <end position="251"/>
    </location>
</feature>
<dbReference type="AlphaFoldDB" id="A0A8J2YZ11"/>
<dbReference type="InterPro" id="IPR003660">
    <property type="entry name" value="HAMP_dom"/>
</dbReference>
<dbReference type="Proteomes" id="UP000646365">
    <property type="component" value="Unassembled WGS sequence"/>
</dbReference>
<comment type="caution">
    <text evidence="12">The sequence shown here is derived from an EMBL/GenBank/DDBJ whole genome shotgun (WGS) entry which is preliminary data.</text>
</comment>
<dbReference type="PROSITE" id="PS50109">
    <property type="entry name" value="HIS_KIN"/>
    <property type="match status" value="1"/>
</dbReference>
<comment type="catalytic activity">
    <reaction evidence="1">
        <text>ATP + protein L-histidine = ADP + protein N-phospho-L-histidine.</text>
        <dbReference type="EC" id="2.7.13.3"/>
    </reaction>
</comment>
<evidence type="ECO:0000256" key="5">
    <source>
        <dbReference type="ARBA" id="ARBA00022679"/>
    </source>
</evidence>
<evidence type="ECO:0000256" key="1">
    <source>
        <dbReference type="ARBA" id="ARBA00000085"/>
    </source>
</evidence>
<reference evidence="12" key="2">
    <citation type="submission" date="2020-09" db="EMBL/GenBank/DDBJ databases">
        <authorList>
            <person name="Sun Q."/>
            <person name="Zhou Y."/>
        </authorList>
    </citation>
    <scope>NUCLEOTIDE SEQUENCE</scope>
    <source>
        <strain evidence="12">CGMCC 1.15725</strain>
    </source>
</reference>
<dbReference type="GO" id="GO:0005524">
    <property type="term" value="F:ATP binding"/>
    <property type="evidence" value="ECO:0007669"/>
    <property type="project" value="UniProtKB-KW"/>
</dbReference>
<evidence type="ECO:0000256" key="6">
    <source>
        <dbReference type="ARBA" id="ARBA00022741"/>
    </source>
</evidence>
<dbReference type="InterPro" id="IPR004358">
    <property type="entry name" value="Sig_transdc_His_kin-like_C"/>
</dbReference>
<keyword evidence="5" id="KW-0808">Transferase</keyword>
<protein>
    <recommendedName>
        <fullName evidence="3">histidine kinase</fullName>
        <ecNumber evidence="3">2.7.13.3</ecNumber>
    </recommendedName>
</protein>
<name>A0A8J2YZ11_9PROT</name>
<dbReference type="CDD" id="cd00075">
    <property type="entry name" value="HATPase"/>
    <property type="match status" value="1"/>
</dbReference>
<organism evidence="12 13">
    <name type="scientific">Aliidongia dinghuensis</name>
    <dbReference type="NCBI Taxonomy" id="1867774"/>
    <lineage>
        <taxon>Bacteria</taxon>
        <taxon>Pseudomonadati</taxon>
        <taxon>Pseudomonadota</taxon>
        <taxon>Alphaproteobacteria</taxon>
        <taxon>Rhodospirillales</taxon>
        <taxon>Dongiaceae</taxon>
        <taxon>Aliidongia</taxon>
    </lineage>
</organism>
<dbReference type="GO" id="GO:0004673">
    <property type="term" value="F:protein histidine kinase activity"/>
    <property type="evidence" value="ECO:0007669"/>
    <property type="project" value="UniProtKB-EC"/>
</dbReference>
<dbReference type="EC" id="2.7.13.3" evidence="3"/>
<keyword evidence="6" id="KW-0547">Nucleotide-binding</keyword>
<evidence type="ECO:0000259" key="11">
    <source>
        <dbReference type="PROSITE" id="PS50885"/>
    </source>
</evidence>
<evidence type="ECO:0000256" key="9">
    <source>
        <dbReference type="SAM" id="Phobius"/>
    </source>
</evidence>
<dbReference type="Pfam" id="PF02518">
    <property type="entry name" value="HATPase_c"/>
    <property type="match status" value="1"/>
</dbReference>
<dbReference type="PRINTS" id="PR00344">
    <property type="entry name" value="BCTRLSENSOR"/>
</dbReference>
<gene>
    <name evidence="12" type="ORF">GCM10011611_45520</name>
</gene>
<dbReference type="PANTHER" id="PTHR44936:SF10">
    <property type="entry name" value="SENSOR PROTEIN RSTB"/>
    <property type="match status" value="1"/>
</dbReference>
<feature type="transmembrane region" description="Helical" evidence="9">
    <location>
        <begin position="175"/>
        <end position="198"/>
    </location>
</feature>
<dbReference type="Gene3D" id="3.30.565.10">
    <property type="entry name" value="Histidine kinase-like ATPase, C-terminal domain"/>
    <property type="match status" value="1"/>
</dbReference>
<dbReference type="SMART" id="SM00387">
    <property type="entry name" value="HATPase_c"/>
    <property type="match status" value="1"/>
</dbReference>
<dbReference type="SUPFAM" id="SSF55874">
    <property type="entry name" value="ATPase domain of HSP90 chaperone/DNA topoisomerase II/histidine kinase"/>
    <property type="match status" value="1"/>
</dbReference>